<comment type="subcellular location">
    <subcellularLocation>
        <location evidence="1">Membrane</location>
        <topology evidence="1">Multi-pass membrane protein</topology>
    </subcellularLocation>
</comment>
<feature type="transmembrane region" description="Helical" evidence="7">
    <location>
        <begin position="64"/>
        <end position="85"/>
    </location>
</feature>
<dbReference type="GO" id="GO:0022857">
    <property type="term" value="F:transmembrane transporter activity"/>
    <property type="evidence" value="ECO:0007669"/>
    <property type="project" value="InterPro"/>
</dbReference>
<dbReference type="SUPFAM" id="SSF103473">
    <property type="entry name" value="MFS general substrate transporter"/>
    <property type="match status" value="1"/>
</dbReference>
<keyword evidence="3" id="KW-0813">Transport</keyword>
<evidence type="ECO:0000256" key="4">
    <source>
        <dbReference type="ARBA" id="ARBA00022692"/>
    </source>
</evidence>
<feature type="transmembrane region" description="Helical" evidence="7">
    <location>
        <begin position="92"/>
        <end position="110"/>
    </location>
</feature>
<dbReference type="EMBL" id="QYBC01000003">
    <property type="protein sequence ID" value="RYB06685.1"/>
    <property type="molecule type" value="Genomic_DNA"/>
</dbReference>
<name>A0A4Q2RF79_9HYPH</name>
<dbReference type="PROSITE" id="PS00217">
    <property type="entry name" value="SUGAR_TRANSPORT_2"/>
    <property type="match status" value="1"/>
</dbReference>
<feature type="transmembrane region" description="Helical" evidence="7">
    <location>
        <begin position="116"/>
        <end position="136"/>
    </location>
</feature>
<evidence type="ECO:0000256" key="3">
    <source>
        <dbReference type="ARBA" id="ARBA00022448"/>
    </source>
</evidence>
<comment type="caution">
    <text evidence="9">The sequence shown here is derived from an EMBL/GenBank/DDBJ whole genome shotgun (WGS) entry which is preliminary data.</text>
</comment>
<dbReference type="PANTHER" id="PTHR48020:SF12">
    <property type="entry name" value="PROTON MYO-INOSITOL COTRANSPORTER"/>
    <property type="match status" value="1"/>
</dbReference>
<feature type="transmembrane region" description="Helical" evidence="7">
    <location>
        <begin position="421"/>
        <end position="442"/>
    </location>
</feature>
<gene>
    <name evidence="9" type="ORF">D3272_04975</name>
</gene>
<dbReference type="Proteomes" id="UP000289411">
    <property type="component" value="Unassembled WGS sequence"/>
</dbReference>
<protein>
    <submittedName>
        <fullName evidence="9">MFS transporter</fullName>
    </submittedName>
</protein>
<dbReference type="PROSITE" id="PS50850">
    <property type="entry name" value="MFS"/>
    <property type="match status" value="1"/>
</dbReference>
<dbReference type="GO" id="GO:0016020">
    <property type="term" value="C:membrane"/>
    <property type="evidence" value="ECO:0007669"/>
    <property type="project" value="UniProtKB-SubCell"/>
</dbReference>
<dbReference type="Pfam" id="PF00083">
    <property type="entry name" value="Sugar_tr"/>
    <property type="match status" value="1"/>
</dbReference>
<comment type="similarity">
    <text evidence="2">Belongs to the major facilitator superfamily. Sugar transporter (TC 2.A.1.1) family.</text>
</comment>
<dbReference type="RefSeq" id="WP_129218040.1">
    <property type="nucleotide sequence ID" value="NZ_QYBC01000003.1"/>
</dbReference>
<evidence type="ECO:0000256" key="6">
    <source>
        <dbReference type="ARBA" id="ARBA00023136"/>
    </source>
</evidence>
<feature type="transmembrane region" description="Helical" evidence="7">
    <location>
        <begin position="394"/>
        <end position="415"/>
    </location>
</feature>
<feature type="transmembrane region" description="Helical" evidence="7">
    <location>
        <begin position="182"/>
        <end position="201"/>
    </location>
</feature>
<dbReference type="OrthoDB" id="5368493at2"/>
<feature type="transmembrane region" description="Helical" evidence="7">
    <location>
        <begin position="266"/>
        <end position="291"/>
    </location>
</feature>
<feature type="domain" description="Major facilitator superfamily (MFS) profile" evidence="8">
    <location>
        <begin position="27"/>
        <end position="446"/>
    </location>
</feature>
<evidence type="ECO:0000313" key="9">
    <source>
        <dbReference type="EMBL" id="RYB06685.1"/>
    </source>
</evidence>
<keyword evidence="10" id="KW-1185">Reference proteome</keyword>
<dbReference type="InterPro" id="IPR036259">
    <property type="entry name" value="MFS_trans_sf"/>
</dbReference>
<dbReference type="Gene3D" id="1.20.1250.20">
    <property type="entry name" value="MFS general substrate transporter like domains"/>
    <property type="match status" value="1"/>
</dbReference>
<evidence type="ECO:0000313" key="10">
    <source>
        <dbReference type="Proteomes" id="UP000289411"/>
    </source>
</evidence>
<keyword evidence="4 7" id="KW-0812">Transmembrane</keyword>
<dbReference type="PANTHER" id="PTHR48020">
    <property type="entry name" value="PROTON MYO-INOSITOL COTRANSPORTER"/>
    <property type="match status" value="1"/>
</dbReference>
<dbReference type="InterPro" id="IPR050814">
    <property type="entry name" value="Myo-inositol_Transporter"/>
</dbReference>
<dbReference type="InterPro" id="IPR005829">
    <property type="entry name" value="Sugar_transporter_CS"/>
</dbReference>
<feature type="transmembrane region" description="Helical" evidence="7">
    <location>
        <begin position="29"/>
        <end position="52"/>
    </location>
</feature>
<evidence type="ECO:0000256" key="1">
    <source>
        <dbReference type="ARBA" id="ARBA00004141"/>
    </source>
</evidence>
<organism evidence="9 10">
    <name type="scientific">Lichenibacterium ramalinae</name>
    <dbReference type="NCBI Taxonomy" id="2316527"/>
    <lineage>
        <taxon>Bacteria</taxon>
        <taxon>Pseudomonadati</taxon>
        <taxon>Pseudomonadota</taxon>
        <taxon>Alphaproteobacteria</taxon>
        <taxon>Hyphomicrobiales</taxon>
        <taxon>Lichenihabitantaceae</taxon>
        <taxon>Lichenibacterium</taxon>
    </lineage>
</organism>
<proteinExistence type="inferred from homology"/>
<keyword evidence="5 7" id="KW-1133">Transmembrane helix</keyword>
<sequence length="451" mass="49144">MAIPQKAVMDGAVKHLVSNYNPKGNRVGWLMLSSILVEAWDLYSIAFVLIFIKEQYNPSAALLGLAAAGTQGGALVGAIVGGWLADKVGRRIMFLTTMVMFIVLAVAQAFVTSVEWLVVVRLLLGIPLGSDISNGYTYIMESMPKGVREVMGNRWQFMFAVGEVLTLAVIAVFLLANLDHQLVWRITLGLGALPALIILLMRHDLPETAVWLVRHGRFREAKRTAAAMYGDDLPMLPDEDVAVPKPRPSAFLADLRRDPIRWRATIFGWIACFAQGSEFATFGFYLPVIFATVGVSTVLGNNFALMGLYSLAAVSGWVGPLLTPKIGHRGISIAGFSIVLVSLLVAAWAIWTGHNLVLPFAAAAMLWGHYWDASNCMTIPTMVARPEYRGTASGFAYMFVKLPSFLSIFLFPQLFNAVGQAGATLFVCIFPLCGLLAAIFILPEVYGYDGD</sequence>
<evidence type="ECO:0000259" key="8">
    <source>
        <dbReference type="PROSITE" id="PS50850"/>
    </source>
</evidence>
<feature type="transmembrane region" description="Helical" evidence="7">
    <location>
        <begin position="303"/>
        <end position="323"/>
    </location>
</feature>
<evidence type="ECO:0000256" key="5">
    <source>
        <dbReference type="ARBA" id="ARBA00022989"/>
    </source>
</evidence>
<evidence type="ECO:0000256" key="7">
    <source>
        <dbReference type="SAM" id="Phobius"/>
    </source>
</evidence>
<dbReference type="InterPro" id="IPR020846">
    <property type="entry name" value="MFS_dom"/>
</dbReference>
<dbReference type="PROSITE" id="PS00216">
    <property type="entry name" value="SUGAR_TRANSPORT_1"/>
    <property type="match status" value="1"/>
</dbReference>
<evidence type="ECO:0000256" key="2">
    <source>
        <dbReference type="ARBA" id="ARBA00010992"/>
    </source>
</evidence>
<reference evidence="9 10" key="1">
    <citation type="submission" date="2018-09" db="EMBL/GenBank/DDBJ databases">
        <authorList>
            <person name="Grouzdev D.S."/>
            <person name="Krutkina M.S."/>
        </authorList>
    </citation>
    <scope>NUCLEOTIDE SEQUENCE [LARGE SCALE GENOMIC DNA]</scope>
    <source>
        <strain evidence="9 10">RmlP001</strain>
    </source>
</reference>
<feature type="transmembrane region" description="Helical" evidence="7">
    <location>
        <begin position="157"/>
        <end position="176"/>
    </location>
</feature>
<feature type="transmembrane region" description="Helical" evidence="7">
    <location>
        <begin position="330"/>
        <end position="350"/>
    </location>
</feature>
<keyword evidence="6 7" id="KW-0472">Membrane</keyword>
<dbReference type="InterPro" id="IPR005828">
    <property type="entry name" value="MFS_sugar_transport-like"/>
</dbReference>
<reference evidence="9 10" key="2">
    <citation type="submission" date="2019-02" db="EMBL/GenBank/DDBJ databases">
        <title>'Lichenibacterium ramalinii' gen. nov. sp. nov., 'Lichenibacterium minor' gen. nov. sp. nov.</title>
        <authorList>
            <person name="Pankratov T."/>
        </authorList>
    </citation>
    <scope>NUCLEOTIDE SEQUENCE [LARGE SCALE GENOMIC DNA]</scope>
    <source>
        <strain evidence="9 10">RmlP001</strain>
    </source>
</reference>
<dbReference type="AlphaFoldDB" id="A0A4Q2RF79"/>
<accession>A0A4Q2RF79</accession>